<dbReference type="Gene3D" id="2.60.40.420">
    <property type="entry name" value="Cupredoxins - blue copper proteins"/>
    <property type="match status" value="1"/>
</dbReference>
<feature type="compositionally biased region" description="Low complexity" evidence="1">
    <location>
        <begin position="117"/>
        <end position="130"/>
    </location>
</feature>
<protein>
    <recommendedName>
        <fullName evidence="5">Plastocyanin-like domain-containing protein</fullName>
    </recommendedName>
</protein>
<gene>
    <name evidence="3" type="ORF">PSU93_09085</name>
</gene>
<dbReference type="EMBL" id="JAQSDF010000026">
    <property type="protein sequence ID" value="MDI1231288.1"/>
    <property type="molecule type" value="Genomic_DNA"/>
</dbReference>
<evidence type="ECO:0000256" key="1">
    <source>
        <dbReference type="SAM" id="MobiDB-lite"/>
    </source>
</evidence>
<evidence type="ECO:0000313" key="4">
    <source>
        <dbReference type="Proteomes" id="UP001160519"/>
    </source>
</evidence>
<sequence>MKLPADVQTGLPAKSCLFMLMLVLTNLAQACITADVVALDQVLYYNRLGAMNPSGMIYALKRDVVAITGTTPSPGNAMLRSDKRPRPLVLRVNEGDCIAVNFTNWLSPSLTGSLVNPIAPSTPNPNATAAKNDDGPSTRTASFHVIGMQAQGIESDGSNVANNTSSLANLGETKTYTFYA</sequence>
<dbReference type="AlphaFoldDB" id="A0AA43Q3W8"/>
<feature type="signal peptide" evidence="2">
    <location>
        <begin position="1"/>
        <end position="30"/>
    </location>
</feature>
<organism evidence="3 4">
    <name type="scientific">Candidatus Methylobacter titanis</name>
    <dbReference type="NCBI Taxonomy" id="3053457"/>
    <lineage>
        <taxon>Bacteria</taxon>
        <taxon>Pseudomonadati</taxon>
        <taxon>Pseudomonadota</taxon>
        <taxon>Gammaproteobacteria</taxon>
        <taxon>Methylococcales</taxon>
        <taxon>Methylococcaceae</taxon>
        <taxon>Methylobacter</taxon>
    </lineage>
</organism>
<dbReference type="Proteomes" id="UP001160519">
    <property type="component" value="Unassembled WGS sequence"/>
</dbReference>
<dbReference type="SUPFAM" id="SSF49503">
    <property type="entry name" value="Cupredoxins"/>
    <property type="match status" value="1"/>
</dbReference>
<feature type="region of interest" description="Disordered" evidence="1">
    <location>
        <begin position="117"/>
        <end position="139"/>
    </location>
</feature>
<dbReference type="InterPro" id="IPR008972">
    <property type="entry name" value="Cupredoxin"/>
</dbReference>
<evidence type="ECO:0000313" key="3">
    <source>
        <dbReference type="EMBL" id="MDI1231288.1"/>
    </source>
</evidence>
<keyword evidence="2" id="KW-0732">Signal</keyword>
<keyword evidence="4" id="KW-1185">Reference proteome</keyword>
<accession>A0AA43Q3W8</accession>
<feature type="chain" id="PRO_5041389581" description="Plastocyanin-like domain-containing protein" evidence="2">
    <location>
        <begin position="31"/>
        <end position="180"/>
    </location>
</feature>
<proteinExistence type="predicted"/>
<dbReference type="PROSITE" id="PS51257">
    <property type="entry name" value="PROKAR_LIPOPROTEIN"/>
    <property type="match status" value="1"/>
</dbReference>
<evidence type="ECO:0000256" key="2">
    <source>
        <dbReference type="SAM" id="SignalP"/>
    </source>
</evidence>
<evidence type="ECO:0008006" key="5">
    <source>
        <dbReference type="Google" id="ProtNLM"/>
    </source>
</evidence>
<comment type="caution">
    <text evidence="3">The sequence shown here is derived from an EMBL/GenBank/DDBJ whole genome shotgun (WGS) entry which is preliminary data.</text>
</comment>
<name>A0AA43Q3W8_9GAMM</name>
<reference evidence="3" key="1">
    <citation type="submission" date="2023-01" db="EMBL/GenBank/DDBJ databases">
        <title>Biogeochemical cycle of methane in antarctic sediments.</title>
        <authorList>
            <person name="Roldan D.M."/>
            <person name="Menes R.J."/>
        </authorList>
    </citation>
    <scope>NUCLEOTIDE SEQUENCE [LARGE SCALE GENOMIC DNA]</scope>
    <source>
        <strain evidence="3">K-2018 MAG008</strain>
    </source>
</reference>